<dbReference type="EMBL" id="BHZC01000001">
    <property type="protein sequence ID" value="GCD34249.1"/>
    <property type="molecule type" value="Genomic_DNA"/>
</dbReference>
<name>A0A7U9KRY6_9ACTN</name>
<evidence type="ECO:0000313" key="4">
    <source>
        <dbReference type="Proteomes" id="UP000287830"/>
    </source>
</evidence>
<protein>
    <recommendedName>
        <fullName evidence="2">Transposase IS701-like DDE domain-containing protein</fullName>
    </recommendedName>
</protein>
<proteinExistence type="predicted"/>
<dbReference type="Proteomes" id="UP000287830">
    <property type="component" value="Unassembled WGS sequence"/>
</dbReference>
<comment type="caution">
    <text evidence="3">The sequence shown here is derived from an EMBL/GenBank/DDBJ whole genome shotgun (WGS) entry which is preliminary data.</text>
</comment>
<dbReference type="AlphaFoldDB" id="A0A7U9KRY6"/>
<dbReference type="PANTHER" id="PTHR33627:SF1">
    <property type="entry name" value="TRANSPOSASE"/>
    <property type="match status" value="1"/>
</dbReference>
<feature type="region of interest" description="Disordered" evidence="1">
    <location>
        <begin position="286"/>
        <end position="371"/>
    </location>
</feature>
<dbReference type="InterPro" id="IPR012337">
    <property type="entry name" value="RNaseH-like_sf"/>
</dbReference>
<organism evidence="3 4">
    <name type="scientific">Streptomyces chrestomyceticus JCM 4735</name>
    <dbReference type="NCBI Taxonomy" id="1306181"/>
    <lineage>
        <taxon>Bacteria</taxon>
        <taxon>Bacillati</taxon>
        <taxon>Actinomycetota</taxon>
        <taxon>Actinomycetes</taxon>
        <taxon>Kitasatosporales</taxon>
        <taxon>Streptomycetaceae</taxon>
        <taxon>Streptomyces</taxon>
    </lineage>
</organism>
<dbReference type="InterPro" id="IPR039365">
    <property type="entry name" value="IS701-like"/>
</dbReference>
<gene>
    <name evidence="3" type="ORF">OEIGOIKO_01977</name>
</gene>
<accession>A0A7U9KRY6</accession>
<evidence type="ECO:0000313" key="3">
    <source>
        <dbReference type="EMBL" id="GCD34249.1"/>
    </source>
</evidence>
<feature type="domain" description="Transposase IS701-like DDE" evidence="2">
    <location>
        <begin position="2"/>
        <end position="119"/>
    </location>
</feature>
<dbReference type="PANTHER" id="PTHR33627">
    <property type="entry name" value="TRANSPOSASE"/>
    <property type="match status" value="1"/>
</dbReference>
<dbReference type="Pfam" id="PF13546">
    <property type="entry name" value="DDE_5"/>
    <property type="match status" value="1"/>
</dbReference>
<dbReference type="SUPFAM" id="SSF53098">
    <property type="entry name" value="Ribonuclease H-like"/>
    <property type="match status" value="1"/>
</dbReference>
<reference evidence="3 4" key="1">
    <citation type="submission" date="2018-11" db="EMBL/GenBank/DDBJ databases">
        <title>Whole genome sequence of Streptomyces chrestomyceticus NBRC 13444(T).</title>
        <authorList>
            <person name="Komaki H."/>
            <person name="Tamura T."/>
        </authorList>
    </citation>
    <scope>NUCLEOTIDE SEQUENCE [LARGE SCALE GENOMIC DNA]</scope>
    <source>
        <strain evidence="3 4">NBRC 13444</strain>
    </source>
</reference>
<sequence length="371" mass="39441">MPAHIGHREKWLLALDALEDLITWGIPPRVVLADAVYGVDAAFRGALSGRALDRVLSVGSGATTHPFDAVPEAPARKGANRCRPQPRYRWTPLAVAAHAVGLGCCGFSAVTWRQGSRGPRRSHFAALRVHPACNSVIRPLRARAAAEQGWWDGVLPGLWLLAEWLTAAEAPTEYWFSNLPADTGLGLDHFEGRSWPGRRHYVALATAAHAFLTEQRLSPNNDRHTGVRFWSVNRTLSARGGQLRDRGGHAHLHVMSMPLRSTGLMTPGVGNPKPARAGEHLAGAVREARGGSGREGPRPGTGAPGRGGSGWGRNRLREPRPGTGEHLAGAVRGPGRWGPGGAGRAAREGAGVGSGAGGYRSFRFTAEARAA</sequence>
<dbReference type="InterPro" id="IPR038721">
    <property type="entry name" value="IS701-like_DDE_dom"/>
</dbReference>
<evidence type="ECO:0000256" key="1">
    <source>
        <dbReference type="SAM" id="MobiDB-lite"/>
    </source>
</evidence>
<evidence type="ECO:0000259" key="2">
    <source>
        <dbReference type="Pfam" id="PF13546"/>
    </source>
</evidence>
<feature type="compositionally biased region" description="Gly residues" evidence="1">
    <location>
        <begin position="302"/>
        <end position="311"/>
    </location>
</feature>